<evidence type="ECO:0000313" key="2">
    <source>
        <dbReference type="EMBL" id="NEE08366.1"/>
    </source>
</evidence>
<dbReference type="AlphaFoldDB" id="A0A6G3WS65"/>
<keyword evidence="2" id="KW-0378">Hydrolase</keyword>
<accession>A0A6G3WS65</accession>
<dbReference type="GO" id="GO:0008237">
    <property type="term" value="F:metallopeptidase activity"/>
    <property type="evidence" value="ECO:0007669"/>
    <property type="project" value="UniProtKB-KW"/>
</dbReference>
<comment type="caution">
    <text evidence="2">The sequence shown here is derived from an EMBL/GenBank/DDBJ whole genome shotgun (WGS) entry which is preliminary data.</text>
</comment>
<dbReference type="EMBL" id="JAAGMN010001772">
    <property type="protein sequence ID" value="NEE08366.1"/>
    <property type="molecule type" value="Genomic_DNA"/>
</dbReference>
<keyword evidence="2" id="KW-0645">Protease</keyword>
<organism evidence="2">
    <name type="scientific">Streptomyces sp. SID7499</name>
    <dbReference type="NCBI Taxonomy" id="2706086"/>
    <lineage>
        <taxon>Bacteria</taxon>
        <taxon>Bacillati</taxon>
        <taxon>Actinomycetota</taxon>
        <taxon>Actinomycetes</taxon>
        <taxon>Kitasatosporales</taxon>
        <taxon>Streptomycetaceae</taxon>
        <taxon>Streptomyces</taxon>
    </lineage>
</organism>
<dbReference type="Gene3D" id="1.20.150.30">
    <property type="entry name" value="Zincin-like metallopeptidase, N-terminal domain"/>
    <property type="match status" value="1"/>
</dbReference>
<dbReference type="PANTHER" id="PTHR39420">
    <property type="match status" value="1"/>
</dbReference>
<keyword evidence="2" id="KW-0482">Metalloprotease</keyword>
<dbReference type="GO" id="GO:0006508">
    <property type="term" value="P:proteolysis"/>
    <property type="evidence" value="ECO:0007669"/>
    <property type="project" value="UniProtKB-KW"/>
</dbReference>
<evidence type="ECO:0000256" key="1">
    <source>
        <dbReference type="SAM" id="MobiDB-lite"/>
    </source>
</evidence>
<gene>
    <name evidence="2" type="ORF">G3M58_18150</name>
</gene>
<reference evidence="2" key="1">
    <citation type="submission" date="2020-01" db="EMBL/GenBank/DDBJ databases">
        <title>Insect and environment-associated Actinomycetes.</title>
        <authorList>
            <person name="Currrie C."/>
            <person name="Chevrette M."/>
            <person name="Carlson C."/>
            <person name="Stubbendieck R."/>
            <person name="Wendt-Pienkowski E."/>
        </authorList>
    </citation>
    <scope>NUCLEOTIDE SEQUENCE</scope>
    <source>
        <strain evidence="2">SID7499</strain>
    </source>
</reference>
<dbReference type="InterPro" id="IPR042271">
    <property type="entry name" value="Zinicin_2_N"/>
</dbReference>
<proteinExistence type="predicted"/>
<feature type="compositionally biased region" description="Polar residues" evidence="1">
    <location>
        <begin position="1"/>
        <end position="11"/>
    </location>
</feature>
<dbReference type="InterPro" id="IPR018766">
    <property type="entry name" value="Zinicin_2"/>
</dbReference>
<dbReference type="SUPFAM" id="SSF55486">
    <property type="entry name" value="Metalloproteases ('zincins'), catalytic domain"/>
    <property type="match status" value="1"/>
</dbReference>
<feature type="non-terminal residue" evidence="2">
    <location>
        <position position="1"/>
    </location>
</feature>
<dbReference type="Pfam" id="PF10103">
    <property type="entry name" value="Zincin_2"/>
    <property type="match status" value="1"/>
</dbReference>
<dbReference type="PANTHER" id="PTHR39420:SF2">
    <property type="entry name" value="HYDROLASE"/>
    <property type="match status" value="1"/>
</dbReference>
<name>A0A6G3WS65_9ACTN</name>
<protein>
    <submittedName>
        <fullName evidence="2">Zinc-dependent metalloprotease</fullName>
    </submittedName>
</protein>
<sequence>AKQIARQTVSQGAPDGSKDASVGPSERTAVDEALRLADLWLDGVTSMPSGSVSTVAWSRAEWVEASLPAWQQLVDPVAERVGLAMGDVLPEEMQAMAGPLIGMMRSMGGAMFGQQIGQAVGVLAGEVVGSTDIGLPLGPA</sequence>
<feature type="non-terminal residue" evidence="2">
    <location>
        <position position="140"/>
    </location>
</feature>
<feature type="region of interest" description="Disordered" evidence="1">
    <location>
        <begin position="1"/>
        <end position="27"/>
    </location>
</feature>